<name>A0ABQ9ECX3_TEGGR</name>
<gene>
    <name evidence="1" type="ORF">KUTeg_021253</name>
</gene>
<dbReference type="EMBL" id="JARBDR010000918">
    <property type="protein sequence ID" value="KAJ8302266.1"/>
    <property type="molecule type" value="Genomic_DNA"/>
</dbReference>
<dbReference type="InterPro" id="IPR010736">
    <property type="entry name" value="SHIPPO-rpt"/>
</dbReference>
<comment type="caution">
    <text evidence="1">The sequence shown here is derived from an EMBL/GenBank/DDBJ whole genome shotgun (WGS) entry which is preliminary data.</text>
</comment>
<keyword evidence="2" id="KW-1185">Reference proteome</keyword>
<organism evidence="1 2">
    <name type="scientific">Tegillarca granosa</name>
    <name type="common">Malaysian cockle</name>
    <name type="synonym">Anadara granosa</name>
    <dbReference type="NCBI Taxonomy" id="220873"/>
    <lineage>
        <taxon>Eukaryota</taxon>
        <taxon>Metazoa</taxon>
        <taxon>Spiralia</taxon>
        <taxon>Lophotrochozoa</taxon>
        <taxon>Mollusca</taxon>
        <taxon>Bivalvia</taxon>
        <taxon>Autobranchia</taxon>
        <taxon>Pteriomorphia</taxon>
        <taxon>Arcoida</taxon>
        <taxon>Arcoidea</taxon>
        <taxon>Arcidae</taxon>
        <taxon>Tegillarca</taxon>
    </lineage>
</organism>
<evidence type="ECO:0000313" key="2">
    <source>
        <dbReference type="Proteomes" id="UP001217089"/>
    </source>
</evidence>
<dbReference type="Pfam" id="PF07004">
    <property type="entry name" value="SHIPPO-rpt"/>
    <property type="match status" value="3"/>
</dbReference>
<evidence type="ECO:0000313" key="1">
    <source>
        <dbReference type="EMBL" id="KAJ8302266.1"/>
    </source>
</evidence>
<accession>A0ABQ9ECX3</accession>
<sequence>MIWIQKKSTLKGRIKSYFDEEAAKSCTEIGPAKYYVPNKTIKVNAGPKYSIAHKQSSTVYTGPPNSLVHPVDTHGYSVPGPNYRPNSRYLGRGHKKSFGASWKLPKIHGPGPADYKVPSLRAGGPSYSFGSKLPPPPKPVCPGPADYSINYSNMRKSPIYTHRQRTKPSFPESLHYVRK</sequence>
<protein>
    <submittedName>
        <fullName evidence="1">Uncharacterized protein</fullName>
    </submittedName>
</protein>
<feature type="non-terminal residue" evidence="1">
    <location>
        <position position="179"/>
    </location>
</feature>
<reference evidence="1 2" key="1">
    <citation type="submission" date="2022-12" db="EMBL/GenBank/DDBJ databases">
        <title>Chromosome-level genome of Tegillarca granosa.</title>
        <authorList>
            <person name="Kim J."/>
        </authorList>
    </citation>
    <scope>NUCLEOTIDE SEQUENCE [LARGE SCALE GENOMIC DNA]</scope>
    <source>
        <strain evidence="1">Teg-2019</strain>
        <tissue evidence="1">Adductor muscle</tissue>
    </source>
</reference>
<dbReference type="Proteomes" id="UP001217089">
    <property type="component" value="Unassembled WGS sequence"/>
</dbReference>
<proteinExistence type="predicted"/>